<dbReference type="SUPFAM" id="SSF51735">
    <property type="entry name" value="NAD(P)-binding Rossmann-fold domains"/>
    <property type="match status" value="1"/>
</dbReference>
<evidence type="ECO:0000313" key="3">
    <source>
        <dbReference type="Proteomes" id="UP001140562"/>
    </source>
</evidence>
<dbReference type="Gene3D" id="3.40.50.720">
    <property type="entry name" value="NAD(P)-binding Rossmann-like Domain"/>
    <property type="match status" value="1"/>
</dbReference>
<reference evidence="2" key="1">
    <citation type="submission" date="2022-10" db="EMBL/GenBank/DDBJ databases">
        <title>Tapping the CABI collections for fungal endophytes: first genome assemblies for Collariella, Neodidymelliopsis, Ascochyta clinopodiicola, Didymella pomorum, Didymosphaeria variabile, Neocosmospora piperis and Neocucurbitaria cava.</title>
        <authorList>
            <person name="Hill R."/>
        </authorList>
    </citation>
    <scope>NUCLEOTIDE SEQUENCE</scope>
    <source>
        <strain evidence="2">IMI 360193</strain>
    </source>
</reference>
<accession>A0A9W8WRL6</accession>
<gene>
    <name evidence="2" type="ORF">N0V87_009166</name>
</gene>
<dbReference type="InterPro" id="IPR013149">
    <property type="entry name" value="ADH-like_C"/>
</dbReference>
<name>A0A9W8WRL6_9PLEO</name>
<dbReference type="InterPro" id="IPR036291">
    <property type="entry name" value="NAD(P)-bd_dom_sf"/>
</dbReference>
<dbReference type="EMBL" id="JAPEUV010000150">
    <property type="protein sequence ID" value="KAJ4331422.1"/>
    <property type="molecule type" value="Genomic_DNA"/>
</dbReference>
<protein>
    <recommendedName>
        <fullName evidence="1">Alcohol dehydrogenase-like C-terminal domain-containing protein</fullName>
    </recommendedName>
</protein>
<dbReference type="Proteomes" id="UP001140562">
    <property type="component" value="Unassembled WGS sequence"/>
</dbReference>
<dbReference type="PANTHER" id="PTHR45033:SF2">
    <property type="entry name" value="ZINC-TYPE ALCOHOL DEHYDROGENASE-LIKE PROTEIN C1773.06C"/>
    <property type="match status" value="1"/>
</dbReference>
<proteinExistence type="predicted"/>
<dbReference type="Gene3D" id="3.90.180.10">
    <property type="entry name" value="Medium-chain alcohol dehydrogenases, catalytic domain"/>
    <property type="match status" value="1"/>
</dbReference>
<feature type="domain" description="Alcohol dehydrogenase-like C-terminal" evidence="1">
    <location>
        <begin position="17"/>
        <end position="108"/>
    </location>
</feature>
<comment type="caution">
    <text evidence="2">The sequence shown here is derived from an EMBL/GenBank/DDBJ whole genome shotgun (WGS) entry which is preliminary data.</text>
</comment>
<dbReference type="PANTHER" id="PTHR45033">
    <property type="match status" value="1"/>
</dbReference>
<keyword evidence="3" id="KW-1185">Reference proteome</keyword>
<evidence type="ECO:0000259" key="1">
    <source>
        <dbReference type="Pfam" id="PF00107"/>
    </source>
</evidence>
<sequence>MPLFSEIWATGVMKRDCRIAAALGATVIVTSSSDKKLEFARKLGATHGVNYTTTPDWDHEVLRLTDGKGVDQVIELGGAGTLLKSVNSVRKGGLVSLIGILSAPEDVSAEIVPALLFGGKIGCRDATAEFARFAEQYGIKPVVARNSTFDAAVDAFEALQNQTEVGKIVVKISDE</sequence>
<dbReference type="Pfam" id="PF00107">
    <property type="entry name" value="ADH_zinc_N"/>
    <property type="match status" value="1"/>
</dbReference>
<organism evidence="2 3">
    <name type="scientific">Didymella glomerata</name>
    <dbReference type="NCBI Taxonomy" id="749621"/>
    <lineage>
        <taxon>Eukaryota</taxon>
        <taxon>Fungi</taxon>
        <taxon>Dikarya</taxon>
        <taxon>Ascomycota</taxon>
        <taxon>Pezizomycotina</taxon>
        <taxon>Dothideomycetes</taxon>
        <taxon>Pleosporomycetidae</taxon>
        <taxon>Pleosporales</taxon>
        <taxon>Pleosporineae</taxon>
        <taxon>Didymellaceae</taxon>
        <taxon>Didymella</taxon>
    </lineage>
</organism>
<dbReference type="OrthoDB" id="3509362at2759"/>
<evidence type="ECO:0000313" key="2">
    <source>
        <dbReference type="EMBL" id="KAJ4331422.1"/>
    </source>
</evidence>
<dbReference type="InterPro" id="IPR052711">
    <property type="entry name" value="Zinc_ADH-like"/>
</dbReference>
<dbReference type="AlphaFoldDB" id="A0A9W8WRL6"/>